<protein>
    <recommendedName>
        <fullName evidence="5">DUF4794 domain-containing protein</fullName>
    </recommendedName>
</protein>
<evidence type="ECO:0000313" key="3">
    <source>
        <dbReference type="EMBL" id="EDW08299.1"/>
    </source>
</evidence>
<reference evidence="3 4" key="1">
    <citation type="journal article" date="2007" name="Nature">
        <title>Evolution of genes and genomes on the Drosophila phylogeny.</title>
        <authorList>
            <consortium name="Drosophila 12 Genomes Consortium"/>
            <person name="Clark A.G."/>
            <person name="Eisen M.B."/>
            <person name="Smith D.R."/>
            <person name="Bergman C.M."/>
            <person name="Oliver B."/>
            <person name="Markow T.A."/>
            <person name="Kaufman T.C."/>
            <person name="Kellis M."/>
            <person name="Gelbart W."/>
            <person name="Iyer V.N."/>
            <person name="Pollard D.A."/>
            <person name="Sackton T.B."/>
            <person name="Larracuente A.M."/>
            <person name="Singh N.D."/>
            <person name="Abad J.P."/>
            <person name="Abt D.N."/>
            <person name="Adryan B."/>
            <person name="Aguade M."/>
            <person name="Akashi H."/>
            <person name="Anderson W.W."/>
            <person name="Aquadro C.F."/>
            <person name="Ardell D.H."/>
            <person name="Arguello R."/>
            <person name="Artieri C.G."/>
            <person name="Barbash D.A."/>
            <person name="Barker D."/>
            <person name="Barsanti P."/>
            <person name="Batterham P."/>
            <person name="Batzoglou S."/>
            <person name="Begun D."/>
            <person name="Bhutkar A."/>
            <person name="Blanco E."/>
            <person name="Bosak S.A."/>
            <person name="Bradley R.K."/>
            <person name="Brand A.D."/>
            <person name="Brent M.R."/>
            <person name="Brooks A.N."/>
            <person name="Brown R.H."/>
            <person name="Butlin R.K."/>
            <person name="Caggese C."/>
            <person name="Calvi B.R."/>
            <person name="Bernardo de Carvalho A."/>
            <person name="Caspi A."/>
            <person name="Castrezana S."/>
            <person name="Celniker S.E."/>
            <person name="Chang J.L."/>
            <person name="Chapple C."/>
            <person name="Chatterji S."/>
            <person name="Chinwalla A."/>
            <person name="Civetta A."/>
            <person name="Clifton S.W."/>
            <person name="Comeron J.M."/>
            <person name="Costello J.C."/>
            <person name="Coyne J.A."/>
            <person name="Daub J."/>
            <person name="David R.G."/>
            <person name="Delcher A.L."/>
            <person name="Delehaunty K."/>
            <person name="Do C.B."/>
            <person name="Ebling H."/>
            <person name="Edwards K."/>
            <person name="Eickbush T."/>
            <person name="Evans J.D."/>
            <person name="Filipski A."/>
            <person name="Findeiss S."/>
            <person name="Freyhult E."/>
            <person name="Fulton L."/>
            <person name="Fulton R."/>
            <person name="Garcia A.C."/>
            <person name="Gardiner A."/>
            <person name="Garfield D.A."/>
            <person name="Garvin B.E."/>
            <person name="Gibson G."/>
            <person name="Gilbert D."/>
            <person name="Gnerre S."/>
            <person name="Godfrey J."/>
            <person name="Good R."/>
            <person name="Gotea V."/>
            <person name="Gravely B."/>
            <person name="Greenberg A.J."/>
            <person name="Griffiths-Jones S."/>
            <person name="Gross S."/>
            <person name="Guigo R."/>
            <person name="Gustafson E.A."/>
            <person name="Haerty W."/>
            <person name="Hahn M.W."/>
            <person name="Halligan D.L."/>
            <person name="Halpern A.L."/>
            <person name="Halter G.M."/>
            <person name="Han M.V."/>
            <person name="Heger A."/>
            <person name="Hillier L."/>
            <person name="Hinrichs A.S."/>
            <person name="Holmes I."/>
            <person name="Hoskins R.A."/>
            <person name="Hubisz M.J."/>
            <person name="Hultmark D."/>
            <person name="Huntley M.A."/>
            <person name="Jaffe D.B."/>
            <person name="Jagadeeshan S."/>
            <person name="Jeck W.R."/>
            <person name="Johnson J."/>
            <person name="Jones C.D."/>
            <person name="Jordan W.C."/>
            <person name="Karpen G.H."/>
            <person name="Kataoka E."/>
            <person name="Keightley P.D."/>
            <person name="Kheradpour P."/>
            <person name="Kirkness E.F."/>
            <person name="Koerich L.B."/>
            <person name="Kristiansen K."/>
            <person name="Kudrna D."/>
            <person name="Kulathinal R.J."/>
            <person name="Kumar S."/>
            <person name="Kwok R."/>
            <person name="Lander E."/>
            <person name="Langley C.H."/>
            <person name="Lapoint R."/>
            <person name="Lazzaro B.P."/>
            <person name="Lee S.J."/>
            <person name="Levesque L."/>
            <person name="Li R."/>
            <person name="Lin C.F."/>
            <person name="Lin M.F."/>
            <person name="Lindblad-Toh K."/>
            <person name="Llopart A."/>
            <person name="Long M."/>
            <person name="Low L."/>
            <person name="Lozovsky E."/>
            <person name="Lu J."/>
            <person name="Luo M."/>
            <person name="Machado C.A."/>
            <person name="Makalowski W."/>
            <person name="Marzo M."/>
            <person name="Matsuda M."/>
            <person name="Matzkin L."/>
            <person name="McAllister B."/>
            <person name="McBride C.S."/>
            <person name="McKernan B."/>
            <person name="McKernan K."/>
            <person name="Mendez-Lago M."/>
            <person name="Minx P."/>
            <person name="Mollenhauer M.U."/>
            <person name="Montooth K."/>
            <person name="Mount S.M."/>
            <person name="Mu X."/>
            <person name="Myers E."/>
            <person name="Negre B."/>
            <person name="Newfeld S."/>
            <person name="Nielsen R."/>
            <person name="Noor M.A."/>
            <person name="O'Grady P."/>
            <person name="Pachter L."/>
            <person name="Papaceit M."/>
            <person name="Parisi M.J."/>
            <person name="Parisi M."/>
            <person name="Parts L."/>
            <person name="Pedersen J.S."/>
            <person name="Pesole G."/>
            <person name="Phillippy A.M."/>
            <person name="Ponting C.P."/>
            <person name="Pop M."/>
            <person name="Porcelli D."/>
            <person name="Powell J.R."/>
            <person name="Prohaska S."/>
            <person name="Pruitt K."/>
            <person name="Puig M."/>
            <person name="Quesneville H."/>
            <person name="Ram K.R."/>
            <person name="Rand D."/>
            <person name="Rasmussen M.D."/>
            <person name="Reed L.K."/>
            <person name="Reenan R."/>
            <person name="Reily A."/>
            <person name="Remington K.A."/>
            <person name="Rieger T.T."/>
            <person name="Ritchie M.G."/>
            <person name="Robin C."/>
            <person name="Rogers Y.H."/>
            <person name="Rohde C."/>
            <person name="Rozas J."/>
            <person name="Rubenfield M.J."/>
            <person name="Ruiz A."/>
            <person name="Russo S."/>
            <person name="Salzberg S.L."/>
            <person name="Sanchez-Gracia A."/>
            <person name="Saranga D.J."/>
            <person name="Sato H."/>
            <person name="Schaeffer S.W."/>
            <person name="Schatz M.C."/>
            <person name="Schlenke T."/>
            <person name="Schwartz R."/>
            <person name="Segarra C."/>
            <person name="Singh R.S."/>
            <person name="Sirot L."/>
            <person name="Sirota M."/>
            <person name="Sisneros N.B."/>
            <person name="Smith C.D."/>
            <person name="Smith T.F."/>
            <person name="Spieth J."/>
            <person name="Stage D.E."/>
            <person name="Stark A."/>
            <person name="Stephan W."/>
            <person name="Strausberg R.L."/>
            <person name="Strempel S."/>
            <person name="Sturgill D."/>
            <person name="Sutton G."/>
            <person name="Sutton G.G."/>
            <person name="Tao W."/>
            <person name="Teichmann S."/>
            <person name="Tobari Y.N."/>
            <person name="Tomimura Y."/>
            <person name="Tsolas J.M."/>
            <person name="Valente V.L."/>
            <person name="Venter E."/>
            <person name="Venter J.C."/>
            <person name="Vicario S."/>
            <person name="Vieira F.G."/>
            <person name="Vilella A.J."/>
            <person name="Villasante A."/>
            <person name="Walenz B."/>
            <person name="Wang J."/>
            <person name="Wasserman M."/>
            <person name="Watts T."/>
            <person name="Wilson D."/>
            <person name="Wilson R.K."/>
            <person name="Wing R.A."/>
            <person name="Wolfner M.F."/>
            <person name="Wong A."/>
            <person name="Wong G.K."/>
            <person name="Wu C.I."/>
            <person name="Wu G."/>
            <person name="Yamamoto D."/>
            <person name="Yang H.P."/>
            <person name="Yang S.P."/>
            <person name="Yorke J.A."/>
            <person name="Yoshida K."/>
            <person name="Zdobnov E."/>
            <person name="Zhang P."/>
            <person name="Zhang Y."/>
            <person name="Zimin A.V."/>
            <person name="Baldwin J."/>
            <person name="Abdouelleil A."/>
            <person name="Abdulkadir J."/>
            <person name="Abebe A."/>
            <person name="Abera B."/>
            <person name="Abreu J."/>
            <person name="Acer S.C."/>
            <person name="Aftuck L."/>
            <person name="Alexander A."/>
            <person name="An P."/>
            <person name="Anderson E."/>
            <person name="Anderson S."/>
            <person name="Arachi H."/>
            <person name="Azer M."/>
            <person name="Bachantsang P."/>
            <person name="Barry A."/>
            <person name="Bayul T."/>
            <person name="Berlin A."/>
            <person name="Bessette D."/>
            <person name="Bloom T."/>
            <person name="Blye J."/>
            <person name="Boguslavskiy L."/>
            <person name="Bonnet C."/>
            <person name="Boukhgalter B."/>
            <person name="Bourzgui I."/>
            <person name="Brown A."/>
            <person name="Cahill P."/>
            <person name="Channer S."/>
            <person name="Cheshatsang Y."/>
            <person name="Chuda L."/>
            <person name="Citroen M."/>
            <person name="Collymore A."/>
            <person name="Cooke P."/>
            <person name="Costello M."/>
            <person name="D'Aco K."/>
            <person name="Daza R."/>
            <person name="De Haan G."/>
            <person name="DeGray S."/>
            <person name="DeMaso C."/>
            <person name="Dhargay N."/>
            <person name="Dooley K."/>
            <person name="Dooley E."/>
            <person name="Doricent M."/>
            <person name="Dorje P."/>
            <person name="Dorjee K."/>
            <person name="Dupes A."/>
            <person name="Elong R."/>
            <person name="Falk J."/>
            <person name="Farina A."/>
            <person name="Faro S."/>
            <person name="Ferguson D."/>
            <person name="Fisher S."/>
            <person name="Foley C.D."/>
            <person name="Franke A."/>
            <person name="Friedrich D."/>
            <person name="Gadbois L."/>
            <person name="Gearin G."/>
            <person name="Gearin C.R."/>
            <person name="Giannoukos G."/>
            <person name="Goode T."/>
            <person name="Graham J."/>
            <person name="Grandbois E."/>
            <person name="Grewal S."/>
            <person name="Gyaltsen K."/>
            <person name="Hafez N."/>
            <person name="Hagos B."/>
            <person name="Hall J."/>
            <person name="Henson C."/>
            <person name="Hollinger A."/>
            <person name="Honan T."/>
            <person name="Huard M.D."/>
            <person name="Hughes L."/>
            <person name="Hurhula B."/>
            <person name="Husby M.E."/>
            <person name="Kamat A."/>
            <person name="Kanga B."/>
            <person name="Kashin S."/>
            <person name="Khazanovich D."/>
            <person name="Kisner P."/>
            <person name="Lance K."/>
            <person name="Lara M."/>
            <person name="Lee W."/>
            <person name="Lennon N."/>
            <person name="Letendre F."/>
            <person name="LeVine R."/>
            <person name="Lipovsky A."/>
            <person name="Liu X."/>
            <person name="Liu J."/>
            <person name="Liu S."/>
            <person name="Lokyitsang T."/>
            <person name="Lokyitsang Y."/>
            <person name="Lubonja R."/>
            <person name="Lui A."/>
            <person name="MacDonald P."/>
            <person name="Magnisalis V."/>
            <person name="Maru K."/>
            <person name="Matthews C."/>
            <person name="McCusker W."/>
            <person name="McDonough S."/>
            <person name="Mehta T."/>
            <person name="Meldrim J."/>
            <person name="Meneus L."/>
            <person name="Mihai O."/>
            <person name="Mihalev A."/>
            <person name="Mihova T."/>
            <person name="Mittelman R."/>
            <person name="Mlenga V."/>
            <person name="Montmayeur A."/>
            <person name="Mulrain L."/>
            <person name="Navidi A."/>
            <person name="Naylor J."/>
            <person name="Negash T."/>
            <person name="Nguyen T."/>
            <person name="Nguyen N."/>
            <person name="Nicol R."/>
            <person name="Norbu C."/>
            <person name="Norbu N."/>
            <person name="Novod N."/>
            <person name="O'Neill B."/>
            <person name="Osman S."/>
            <person name="Markiewicz E."/>
            <person name="Oyono O.L."/>
            <person name="Patti C."/>
            <person name="Phunkhang P."/>
            <person name="Pierre F."/>
            <person name="Priest M."/>
            <person name="Raghuraman S."/>
            <person name="Rege F."/>
            <person name="Reyes R."/>
            <person name="Rise C."/>
            <person name="Rogov P."/>
            <person name="Ross K."/>
            <person name="Ryan E."/>
            <person name="Settipalli S."/>
            <person name="Shea T."/>
            <person name="Sherpa N."/>
            <person name="Shi L."/>
            <person name="Shih D."/>
            <person name="Sparrow T."/>
            <person name="Spaulding J."/>
            <person name="Stalker J."/>
            <person name="Stange-Thomann N."/>
            <person name="Stavropoulos S."/>
            <person name="Stone C."/>
            <person name="Strader C."/>
            <person name="Tesfaye S."/>
            <person name="Thomson T."/>
            <person name="Thoulutsang Y."/>
            <person name="Thoulutsang D."/>
            <person name="Topham K."/>
            <person name="Topping I."/>
            <person name="Tsamla T."/>
            <person name="Vassiliev H."/>
            <person name="Vo A."/>
            <person name="Wangchuk T."/>
            <person name="Wangdi T."/>
            <person name="Weiand M."/>
            <person name="Wilkinson J."/>
            <person name="Wilson A."/>
            <person name="Yadav S."/>
            <person name="Young G."/>
            <person name="Yu Q."/>
            <person name="Zembek L."/>
            <person name="Zhong D."/>
            <person name="Zimmer A."/>
            <person name="Zwirko Z."/>
            <person name="Jaffe D.B."/>
            <person name="Alvarez P."/>
            <person name="Brockman W."/>
            <person name="Butler J."/>
            <person name="Chin C."/>
            <person name="Gnerre S."/>
            <person name="Grabherr M."/>
            <person name="Kleber M."/>
            <person name="Mauceli E."/>
            <person name="MacCallum I."/>
        </authorList>
    </citation>
    <scope>NUCLEOTIDE SEQUENCE [LARGE SCALE GENOMIC DNA]</scope>
    <source>
        <strain evidence="4">Tucson 15081-1352.22</strain>
    </source>
</reference>
<evidence type="ECO:0000256" key="2">
    <source>
        <dbReference type="SAM" id="SignalP"/>
    </source>
</evidence>
<dbReference type="Proteomes" id="UP000009192">
    <property type="component" value="Unassembled WGS sequence"/>
</dbReference>
<sequence>MEYLKIVPLLLLGICVVLCGAVEQQEVLSVVQEKEPQEPQVVSESQTEPESEVVQETLVVQEPQMELLTSGDSSQTDVVANATADADDTEGGARKVRQYFGPPPPLFYGGLPPPYYGGGGFGGFGGGYGGFGGGYGFQRTRVVTRTRYRGRYGGFGGGFGGVGFYG</sequence>
<dbReference type="HOGENOM" id="CLU_1779368_0_0_1"/>
<feature type="region of interest" description="Disordered" evidence="1">
    <location>
        <begin position="33"/>
        <end position="52"/>
    </location>
</feature>
<keyword evidence="2" id="KW-0732">Signal</keyword>
<evidence type="ECO:0008006" key="5">
    <source>
        <dbReference type="Google" id="ProtNLM"/>
    </source>
</evidence>
<organism evidence="3 4">
    <name type="scientific">Drosophila mojavensis</name>
    <name type="common">Fruit fly</name>
    <dbReference type="NCBI Taxonomy" id="7230"/>
    <lineage>
        <taxon>Eukaryota</taxon>
        <taxon>Metazoa</taxon>
        <taxon>Ecdysozoa</taxon>
        <taxon>Arthropoda</taxon>
        <taxon>Hexapoda</taxon>
        <taxon>Insecta</taxon>
        <taxon>Pterygota</taxon>
        <taxon>Neoptera</taxon>
        <taxon>Endopterygota</taxon>
        <taxon>Diptera</taxon>
        <taxon>Brachycera</taxon>
        <taxon>Muscomorpha</taxon>
        <taxon>Ephydroidea</taxon>
        <taxon>Drosophilidae</taxon>
        <taxon>Drosophila</taxon>
    </lineage>
</organism>
<feature type="signal peptide" evidence="2">
    <location>
        <begin position="1"/>
        <end position="21"/>
    </location>
</feature>
<dbReference type="KEGG" id="dmo:Dmoj_GI19895"/>
<accession>B4KRM9</accession>
<dbReference type="InParanoid" id="B4KRM9"/>
<feature type="chain" id="PRO_5002814499" description="DUF4794 domain-containing protein" evidence="2">
    <location>
        <begin position="22"/>
        <end position="166"/>
    </location>
</feature>
<gene>
    <name evidence="3" type="primary">Dmoj\GI19895</name>
    <name evidence="3" type="ORF">Dmoj_GI19895</name>
</gene>
<dbReference type="OMA" id="MDHKRIL"/>
<dbReference type="OrthoDB" id="10641928at2759"/>
<name>B4KRM9_DROMO</name>
<evidence type="ECO:0000313" key="4">
    <source>
        <dbReference type="Proteomes" id="UP000009192"/>
    </source>
</evidence>
<proteinExistence type="predicted"/>
<dbReference type="AlphaFoldDB" id="B4KRM9"/>
<keyword evidence="4" id="KW-1185">Reference proteome</keyword>
<dbReference type="EMBL" id="CH933808">
    <property type="protein sequence ID" value="EDW08299.1"/>
    <property type="molecule type" value="Genomic_DNA"/>
</dbReference>
<evidence type="ECO:0000256" key="1">
    <source>
        <dbReference type="SAM" id="MobiDB-lite"/>
    </source>
</evidence>